<dbReference type="GO" id="GO:0004518">
    <property type="term" value="F:nuclease activity"/>
    <property type="evidence" value="ECO:0007669"/>
    <property type="project" value="UniProtKB-KW"/>
</dbReference>
<organism evidence="9 10">
    <name type="scientific">Rhodoferax antarcticus ANT.BR</name>
    <dbReference type="NCBI Taxonomy" id="1111071"/>
    <lineage>
        <taxon>Bacteria</taxon>
        <taxon>Pseudomonadati</taxon>
        <taxon>Pseudomonadota</taxon>
        <taxon>Betaproteobacteria</taxon>
        <taxon>Burkholderiales</taxon>
        <taxon>Comamonadaceae</taxon>
        <taxon>Rhodoferax</taxon>
    </lineage>
</organism>
<dbReference type="PANTHER" id="PTHR33653">
    <property type="entry name" value="RIBONUCLEASE VAPC2"/>
    <property type="match status" value="1"/>
</dbReference>
<dbReference type="EMBL" id="MSYM01000001">
    <property type="protein sequence ID" value="OLP08486.1"/>
    <property type="molecule type" value="Genomic_DNA"/>
</dbReference>
<evidence type="ECO:0000313" key="10">
    <source>
        <dbReference type="Proteomes" id="UP000185911"/>
    </source>
</evidence>
<dbReference type="AlphaFoldDB" id="A0A1Q8YKA9"/>
<dbReference type="InterPro" id="IPR002716">
    <property type="entry name" value="PIN_dom"/>
</dbReference>
<keyword evidence="5" id="KW-0378">Hydrolase</keyword>
<protein>
    <submittedName>
        <fullName evidence="9">PIlT domain protein</fullName>
    </submittedName>
</protein>
<feature type="domain" description="PIN" evidence="8">
    <location>
        <begin position="12"/>
        <end position="134"/>
    </location>
</feature>
<evidence type="ECO:0000259" key="8">
    <source>
        <dbReference type="Pfam" id="PF01850"/>
    </source>
</evidence>
<dbReference type="Proteomes" id="UP000185911">
    <property type="component" value="Unassembled WGS sequence"/>
</dbReference>
<dbReference type="Gene3D" id="3.40.50.1010">
    <property type="entry name" value="5'-nuclease"/>
    <property type="match status" value="1"/>
</dbReference>
<evidence type="ECO:0000256" key="5">
    <source>
        <dbReference type="ARBA" id="ARBA00022801"/>
    </source>
</evidence>
<evidence type="ECO:0000256" key="3">
    <source>
        <dbReference type="ARBA" id="ARBA00022722"/>
    </source>
</evidence>
<dbReference type="Pfam" id="PF01850">
    <property type="entry name" value="PIN"/>
    <property type="match status" value="1"/>
</dbReference>
<dbReference type="PANTHER" id="PTHR33653:SF1">
    <property type="entry name" value="RIBONUCLEASE VAPC2"/>
    <property type="match status" value="1"/>
</dbReference>
<evidence type="ECO:0000256" key="6">
    <source>
        <dbReference type="ARBA" id="ARBA00022842"/>
    </source>
</evidence>
<evidence type="ECO:0000256" key="2">
    <source>
        <dbReference type="ARBA" id="ARBA00022649"/>
    </source>
</evidence>
<keyword evidence="10" id="KW-1185">Reference proteome</keyword>
<proteinExistence type="inferred from homology"/>
<dbReference type="InterPro" id="IPR050556">
    <property type="entry name" value="Type_II_TA_system_RNase"/>
</dbReference>
<dbReference type="STRING" id="81479.RA876_14570"/>
<keyword evidence="6" id="KW-0460">Magnesium</keyword>
<keyword evidence="3" id="KW-0540">Nuclease</keyword>
<dbReference type="SUPFAM" id="SSF88723">
    <property type="entry name" value="PIN domain-like"/>
    <property type="match status" value="1"/>
</dbReference>
<dbReference type="GO" id="GO:0016787">
    <property type="term" value="F:hydrolase activity"/>
    <property type="evidence" value="ECO:0007669"/>
    <property type="project" value="UniProtKB-KW"/>
</dbReference>
<comment type="caution">
    <text evidence="9">The sequence shown here is derived from an EMBL/GenBank/DDBJ whole genome shotgun (WGS) entry which is preliminary data.</text>
</comment>
<gene>
    <name evidence="9" type="ORF">BLL52_0092</name>
</gene>
<evidence type="ECO:0000256" key="7">
    <source>
        <dbReference type="ARBA" id="ARBA00038093"/>
    </source>
</evidence>
<accession>A0A1Q8YKA9</accession>
<evidence type="ECO:0000256" key="4">
    <source>
        <dbReference type="ARBA" id="ARBA00022723"/>
    </source>
</evidence>
<evidence type="ECO:0000256" key="1">
    <source>
        <dbReference type="ARBA" id="ARBA00001946"/>
    </source>
</evidence>
<comment type="similarity">
    <text evidence="7">Belongs to the PINc/VapC protein family.</text>
</comment>
<dbReference type="InterPro" id="IPR029060">
    <property type="entry name" value="PIN-like_dom_sf"/>
</dbReference>
<name>A0A1Q8YKA9_9BURK</name>
<keyword evidence="2" id="KW-1277">Toxin-antitoxin system</keyword>
<reference evidence="9 10" key="1">
    <citation type="submission" date="2017-01" db="EMBL/GenBank/DDBJ databases">
        <title>Genome sequence of Rhodoferax antarcticus ANT.BR, a psychrophilic purple nonsulfur bacterium from an Antarctic microbial mat.</title>
        <authorList>
            <person name="Baker J."/>
            <person name="Riester C."/>
            <person name="Skinner B."/>
            <person name="Newell A."/>
            <person name="Swingley W."/>
            <person name="Madigan M."/>
            <person name="Jung D."/>
            <person name="Asao M."/>
            <person name="Chen M."/>
            <person name="Loughlin P."/>
            <person name="Pan H."/>
            <person name="Lin S."/>
            <person name="Li N."/>
            <person name="Shaw J."/>
            <person name="Prado M."/>
            <person name="Sherman C."/>
            <person name="Li X."/>
            <person name="Tang J."/>
            <person name="Blankenship R."/>
            <person name="Zhao T."/>
            <person name="Touchman J."/>
            <person name="Sattley M."/>
        </authorList>
    </citation>
    <scope>NUCLEOTIDE SEQUENCE [LARGE SCALE GENOMIC DNA]</scope>
    <source>
        <strain evidence="9 10">ANT.BR</strain>
    </source>
</reference>
<sequence>MVKTVSPLPPNYLINTNIWSHLQRRTTQALIIRFAALNHGQAFMSPVVLGELETGFQKGDQAPYRRLALDQIYASCQMLTVNRQVAVEYARLRSLLEQGGTPIGPNDTWIAAEALHHKLVLVTDNVREFSRVPGLKVENWL</sequence>
<evidence type="ECO:0000313" key="9">
    <source>
        <dbReference type="EMBL" id="OLP08486.1"/>
    </source>
</evidence>
<comment type="cofactor">
    <cofactor evidence="1">
        <name>Mg(2+)</name>
        <dbReference type="ChEBI" id="CHEBI:18420"/>
    </cofactor>
</comment>
<dbReference type="GO" id="GO:0046872">
    <property type="term" value="F:metal ion binding"/>
    <property type="evidence" value="ECO:0007669"/>
    <property type="project" value="UniProtKB-KW"/>
</dbReference>
<keyword evidence="4" id="KW-0479">Metal-binding</keyword>